<name>A0ABV8VTU1_9BACI</name>
<reference evidence="7" key="1">
    <citation type="journal article" date="2019" name="Int. J. Syst. Evol. Microbiol.">
        <title>The Global Catalogue of Microorganisms (GCM) 10K type strain sequencing project: providing services to taxonomists for standard genome sequencing and annotation.</title>
        <authorList>
            <consortium name="The Broad Institute Genomics Platform"/>
            <consortium name="The Broad Institute Genome Sequencing Center for Infectious Disease"/>
            <person name="Wu L."/>
            <person name="Ma J."/>
        </authorList>
    </citation>
    <scope>NUCLEOTIDE SEQUENCE [LARGE SCALE GENOMIC DNA]</scope>
    <source>
        <strain evidence="7">KACC 14058</strain>
    </source>
</reference>
<dbReference type="Proteomes" id="UP001595880">
    <property type="component" value="Unassembled WGS sequence"/>
</dbReference>
<evidence type="ECO:0000256" key="3">
    <source>
        <dbReference type="ARBA" id="ARBA00023004"/>
    </source>
</evidence>
<dbReference type="GO" id="GO:0016787">
    <property type="term" value="F:hydrolase activity"/>
    <property type="evidence" value="ECO:0007669"/>
    <property type="project" value="UniProtKB-KW"/>
</dbReference>
<comment type="caution">
    <text evidence="6">The sequence shown here is derived from an EMBL/GenBank/DDBJ whole genome shotgun (WGS) entry which is preliminary data.</text>
</comment>
<evidence type="ECO:0000313" key="6">
    <source>
        <dbReference type="EMBL" id="MFC4387887.1"/>
    </source>
</evidence>
<sequence>MESIVIHVLTDLHMKDIDGNPNHVESIGEQGLFYAVPANFRTYAQIANKENPDVVLLLGDCFHGSCPPNKFMEIWESIHSPKLLTLGNHDLDIYDSKELATFFGYSNQPIVAGSSFNQVYVIRKGNMSCRIIMLDSSFDEANQQSNHWQHCKLHDAALDWLQAQFEENQEDYILLCSHVSPHQFDSNHLYFEKQAKQIATIVQAYTTLHPEVKVMSMAGHSHPEQPEHFSNLGLMFPGIVFPPMIRHRQETPSGGPNGVYSVVELRVGEYQVGMEWVEYRE</sequence>
<evidence type="ECO:0000313" key="7">
    <source>
        <dbReference type="Proteomes" id="UP001595880"/>
    </source>
</evidence>
<evidence type="ECO:0000256" key="4">
    <source>
        <dbReference type="ARBA" id="ARBA00025742"/>
    </source>
</evidence>
<evidence type="ECO:0000256" key="1">
    <source>
        <dbReference type="ARBA" id="ARBA00022723"/>
    </source>
</evidence>
<dbReference type="EC" id="3.1.-.-" evidence="6"/>
<proteinExistence type="inferred from homology"/>
<evidence type="ECO:0000256" key="2">
    <source>
        <dbReference type="ARBA" id="ARBA00022801"/>
    </source>
</evidence>
<gene>
    <name evidence="6" type="ORF">ACFOZ1_08690</name>
</gene>
<dbReference type="SUPFAM" id="SSF56300">
    <property type="entry name" value="Metallo-dependent phosphatases"/>
    <property type="match status" value="1"/>
</dbReference>
<organism evidence="6 7">
    <name type="scientific">Gracilibacillus marinus</name>
    <dbReference type="NCBI Taxonomy" id="630535"/>
    <lineage>
        <taxon>Bacteria</taxon>
        <taxon>Bacillati</taxon>
        <taxon>Bacillota</taxon>
        <taxon>Bacilli</taxon>
        <taxon>Bacillales</taxon>
        <taxon>Bacillaceae</taxon>
        <taxon>Gracilibacillus</taxon>
    </lineage>
</organism>
<keyword evidence="2 6" id="KW-0378">Hydrolase</keyword>
<feature type="domain" description="Calcineurin-like phosphoesterase" evidence="5">
    <location>
        <begin position="6"/>
        <end position="222"/>
    </location>
</feature>
<dbReference type="InterPro" id="IPR029052">
    <property type="entry name" value="Metallo-depent_PP-like"/>
</dbReference>
<accession>A0ABV8VTU1</accession>
<comment type="similarity">
    <text evidence="4">Belongs to the cyclic nucleotide phosphodiesterase class-III family.</text>
</comment>
<dbReference type="EMBL" id="JBHSDV010000002">
    <property type="protein sequence ID" value="MFC4387887.1"/>
    <property type="molecule type" value="Genomic_DNA"/>
</dbReference>
<dbReference type="Gene3D" id="3.60.21.10">
    <property type="match status" value="1"/>
</dbReference>
<protein>
    <submittedName>
        <fullName evidence="6">Metallophosphoesterase family protein</fullName>
        <ecNumber evidence="6">3.1.-.-</ecNumber>
    </submittedName>
</protein>
<keyword evidence="3" id="KW-0408">Iron</keyword>
<dbReference type="RefSeq" id="WP_390198530.1">
    <property type="nucleotide sequence ID" value="NZ_JBHSDV010000002.1"/>
</dbReference>
<dbReference type="Pfam" id="PF00149">
    <property type="entry name" value="Metallophos"/>
    <property type="match status" value="1"/>
</dbReference>
<keyword evidence="1" id="KW-0479">Metal-binding</keyword>
<keyword evidence="7" id="KW-1185">Reference proteome</keyword>
<evidence type="ECO:0000259" key="5">
    <source>
        <dbReference type="Pfam" id="PF00149"/>
    </source>
</evidence>
<dbReference type="PANTHER" id="PTHR42988:SF2">
    <property type="entry name" value="CYCLIC NUCLEOTIDE PHOSPHODIESTERASE CBUA0032-RELATED"/>
    <property type="match status" value="1"/>
</dbReference>
<dbReference type="InterPro" id="IPR050884">
    <property type="entry name" value="CNP_phosphodiesterase-III"/>
</dbReference>
<dbReference type="InterPro" id="IPR004843">
    <property type="entry name" value="Calcineurin-like_PHP"/>
</dbReference>
<dbReference type="PANTHER" id="PTHR42988">
    <property type="entry name" value="PHOSPHOHYDROLASE"/>
    <property type="match status" value="1"/>
</dbReference>